<dbReference type="PANTHER" id="PTHR43415:SF3">
    <property type="entry name" value="GNAT-FAMILY ACETYLTRANSFERASE"/>
    <property type="match status" value="1"/>
</dbReference>
<dbReference type="RefSeq" id="WP_280040577.1">
    <property type="nucleotide sequence ID" value="NZ_CP162607.1"/>
</dbReference>
<evidence type="ECO:0000259" key="1">
    <source>
        <dbReference type="PROSITE" id="PS51186"/>
    </source>
</evidence>
<dbReference type="InterPro" id="IPR020036">
    <property type="entry name" value="PseH"/>
</dbReference>
<reference evidence="2" key="1">
    <citation type="submission" date="2024-07" db="EMBL/GenBank/DDBJ databases">
        <title>Identification and characteristics of a novel species of coltsfoot's symbiotic bacteria.</title>
        <authorList>
            <person name="Juszczyk A."/>
            <person name="Jasielczuk I."/>
            <person name="Gurgul A."/>
            <person name="Rogala M."/>
            <person name="Kowalczyk A."/>
            <person name="Szmatola T."/>
            <person name="Kosecka-Strojek M."/>
            <person name="Arent Z."/>
            <person name="Latowski D."/>
        </authorList>
    </citation>
    <scope>NUCLEOTIDE SEQUENCE</scope>
    <source>
        <strain evidence="2">Hg7Tf</strain>
    </source>
</reference>
<dbReference type="AlphaFoldDB" id="A0AB39I4Q3"/>
<dbReference type="Pfam" id="PF13302">
    <property type="entry name" value="Acetyltransf_3"/>
    <property type="match status" value="1"/>
</dbReference>
<dbReference type="SUPFAM" id="SSF55729">
    <property type="entry name" value="Acyl-CoA N-acyltransferases (Nat)"/>
    <property type="match status" value="1"/>
</dbReference>
<dbReference type="InterPro" id="IPR000182">
    <property type="entry name" value="GNAT_dom"/>
</dbReference>
<proteinExistence type="predicted"/>
<dbReference type="Gene3D" id="3.40.630.30">
    <property type="match status" value="1"/>
</dbReference>
<feature type="domain" description="N-acetyltransferase" evidence="1">
    <location>
        <begin position="9"/>
        <end position="165"/>
    </location>
</feature>
<dbReference type="EC" id="2.3.1.202" evidence="2"/>
<dbReference type="NCBIfam" id="TIGR03585">
    <property type="entry name" value="PseH"/>
    <property type="match status" value="1"/>
</dbReference>
<sequence>MVEKYVPKYKVRVMTSDDLERVLLWRNHPDVRRFMFTQHEISLDEHSQWFGRASKDSRKHLLIFETNNVPQGFIHVTEIGHRVADWGFYIAPDAPRGSGFQLGLAAINFAFEVVGLHKLCGQALEFNERSIKFHLRMGFQQEGSLRDQHYDGINYHTVVCFGLLEHEWKKISESIEHE</sequence>
<name>A0AB39I4Q3_9PSED</name>
<dbReference type="PANTHER" id="PTHR43415">
    <property type="entry name" value="SPERMIDINE N(1)-ACETYLTRANSFERASE"/>
    <property type="match status" value="1"/>
</dbReference>
<dbReference type="GO" id="GO:0016747">
    <property type="term" value="F:acyltransferase activity, transferring groups other than amino-acyl groups"/>
    <property type="evidence" value="ECO:0007669"/>
    <property type="project" value="InterPro"/>
</dbReference>
<evidence type="ECO:0000313" key="2">
    <source>
        <dbReference type="EMBL" id="XDK37625.1"/>
    </source>
</evidence>
<dbReference type="EMBL" id="CP162607">
    <property type="protein sequence ID" value="XDK37625.1"/>
    <property type="molecule type" value="Genomic_DNA"/>
</dbReference>
<keyword evidence="2" id="KW-0808">Transferase</keyword>
<accession>A0AB39I4Q3</accession>
<dbReference type="InterPro" id="IPR016181">
    <property type="entry name" value="Acyl_CoA_acyltransferase"/>
</dbReference>
<dbReference type="PROSITE" id="PS51186">
    <property type="entry name" value="GNAT"/>
    <property type="match status" value="1"/>
</dbReference>
<protein>
    <submittedName>
        <fullName evidence="2">UDP-4-amino-4, 6-dideoxy-N-acetyl-beta-L-altrosamine N-acetyltransferase</fullName>
        <ecNumber evidence="2">2.3.1.202</ecNumber>
    </submittedName>
</protein>
<keyword evidence="2" id="KW-0012">Acyltransferase</keyword>
<gene>
    <name evidence="2" type="primary">pseH</name>
    <name evidence="2" type="ORF">AB4Y39_02735</name>
</gene>
<organism evidence="2">
    <name type="scientific">Pseudomonas sp. Hg7Tf</name>
    <dbReference type="NCBI Taxonomy" id="3236988"/>
    <lineage>
        <taxon>Bacteria</taxon>
        <taxon>Pseudomonadati</taxon>
        <taxon>Pseudomonadota</taxon>
        <taxon>Gammaproteobacteria</taxon>
        <taxon>Pseudomonadales</taxon>
        <taxon>Pseudomonadaceae</taxon>
        <taxon>Pseudomonas</taxon>
    </lineage>
</organism>